<dbReference type="SUPFAM" id="SSF46785">
    <property type="entry name" value="Winged helix' DNA-binding domain"/>
    <property type="match status" value="1"/>
</dbReference>
<comment type="similarity">
    <text evidence="1">Belongs to the LysR transcriptional regulatory family.</text>
</comment>
<dbReference type="PROSITE" id="PS50931">
    <property type="entry name" value="HTH_LYSR"/>
    <property type="match status" value="1"/>
</dbReference>
<dbReference type="EMBL" id="BSPQ01000013">
    <property type="protein sequence ID" value="GLS91377.1"/>
    <property type="molecule type" value="Genomic_DNA"/>
</dbReference>
<dbReference type="InterPro" id="IPR005119">
    <property type="entry name" value="LysR_subst-bd"/>
</dbReference>
<dbReference type="CDD" id="cd08422">
    <property type="entry name" value="PBP2_CrgA_like"/>
    <property type="match status" value="1"/>
</dbReference>
<dbReference type="PANTHER" id="PTHR30537">
    <property type="entry name" value="HTH-TYPE TRANSCRIPTIONAL REGULATOR"/>
    <property type="match status" value="1"/>
</dbReference>
<name>A0ABQ6E219_9GAMM</name>
<dbReference type="InterPro" id="IPR036390">
    <property type="entry name" value="WH_DNA-bd_sf"/>
</dbReference>
<dbReference type="Gene3D" id="1.10.10.10">
    <property type="entry name" value="Winged helix-like DNA-binding domain superfamily/Winged helix DNA-binding domain"/>
    <property type="match status" value="1"/>
</dbReference>
<dbReference type="Pfam" id="PF03466">
    <property type="entry name" value="LysR_substrate"/>
    <property type="match status" value="1"/>
</dbReference>
<dbReference type="InterPro" id="IPR058163">
    <property type="entry name" value="LysR-type_TF_proteobact-type"/>
</dbReference>
<protein>
    <submittedName>
        <fullName evidence="6">Transcriptional regulator</fullName>
    </submittedName>
</protein>
<keyword evidence="4" id="KW-0804">Transcription</keyword>
<evidence type="ECO:0000259" key="5">
    <source>
        <dbReference type="PROSITE" id="PS50931"/>
    </source>
</evidence>
<gene>
    <name evidence="6" type="ORF">GCM10007916_24460</name>
</gene>
<proteinExistence type="inferred from homology"/>
<organism evidence="6 7">
    <name type="scientific">Psychromonas marina</name>
    <dbReference type="NCBI Taxonomy" id="88364"/>
    <lineage>
        <taxon>Bacteria</taxon>
        <taxon>Pseudomonadati</taxon>
        <taxon>Pseudomonadota</taxon>
        <taxon>Gammaproteobacteria</taxon>
        <taxon>Alteromonadales</taxon>
        <taxon>Psychromonadaceae</taxon>
        <taxon>Psychromonas</taxon>
    </lineage>
</organism>
<keyword evidence="7" id="KW-1185">Reference proteome</keyword>
<evidence type="ECO:0000313" key="6">
    <source>
        <dbReference type="EMBL" id="GLS91377.1"/>
    </source>
</evidence>
<dbReference type="InterPro" id="IPR036388">
    <property type="entry name" value="WH-like_DNA-bd_sf"/>
</dbReference>
<evidence type="ECO:0000256" key="3">
    <source>
        <dbReference type="ARBA" id="ARBA00023125"/>
    </source>
</evidence>
<dbReference type="Proteomes" id="UP001157353">
    <property type="component" value="Unassembled WGS sequence"/>
</dbReference>
<evidence type="ECO:0000256" key="4">
    <source>
        <dbReference type="ARBA" id="ARBA00023163"/>
    </source>
</evidence>
<dbReference type="Pfam" id="PF00126">
    <property type="entry name" value="HTH_1"/>
    <property type="match status" value="1"/>
</dbReference>
<reference evidence="7" key="1">
    <citation type="journal article" date="2019" name="Int. J. Syst. Evol. Microbiol.">
        <title>The Global Catalogue of Microorganisms (GCM) 10K type strain sequencing project: providing services to taxonomists for standard genome sequencing and annotation.</title>
        <authorList>
            <consortium name="The Broad Institute Genomics Platform"/>
            <consortium name="The Broad Institute Genome Sequencing Center for Infectious Disease"/>
            <person name="Wu L."/>
            <person name="Ma J."/>
        </authorList>
    </citation>
    <scope>NUCLEOTIDE SEQUENCE [LARGE SCALE GENOMIC DNA]</scope>
    <source>
        <strain evidence="7">NBRC 103166</strain>
    </source>
</reference>
<dbReference type="InterPro" id="IPR000847">
    <property type="entry name" value="LysR_HTH_N"/>
</dbReference>
<accession>A0ABQ6E219</accession>
<comment type="caution">
    <text evidence="6">The sequence shown here is derived from an EMBL/GenBank/DDBJ whole genome shotgun (WGS) entry which is preliminary data.</text>
</comment>
<keyword evidence="3" id="KW-0238">DNA-binding</keyword>
<keyword evidence="2" id="KW-0805">Transcription regulation</keyword>
<evidence type="ECO:0000256" key="2">
    <source>
        <dbReference type="ARBA" id="ARBA00023015"/>
    </source>
</evidence>
<sequence>MVIFMLVWQGLEEFFQVVEQGSFTKAAKELDVSTSHISRQLTQLESRLGTRLINRTTRKISLTDAGHQYIISLKNIRQALSDATDHLQGTQQAPQGLIRITGAGDFVSKQVAPVLAQFMKRYPQVSIEMNFSARNVNLIEEGVDLAIRFGRMQDSNLIARPLCARHMSLVATPTYLNDHGIPTTPEDLIKYNCLVAITNRWRFNIDGKIKEIKVQGNWRSNNPDAIKQACMTDLGIAYLAKDLVQPQVDSGQLVYLLDDYQVNDNANWLVYPKKDLIPHRVRLLIDFLLVHFSEN</sequence>
<evidence type="ECO:0000256" key="1">
    <source>
        <dbReference type="ARBA" id="ARBA00009437"/>
    </source>
</evidence>
<evidence type="ECO:0000313" key="7">
    <source>
        <dbReference type="Proteomes" id="UP001157353"/>
    </source>
</evidence>
<feature type="domain" description="HTH lysR-type" evidence="5">
    <location>
        <begin position="17"/>
        <end position="63"/>
    </location>
</feature>
<dbReference type="PANTHER" id="PTHR30537:SF5">
    <property type="entry name" value="HTH-TYPE TRANSCRIPTIONAL ACTIVATOR TTDR-RELATED"/>
    <property type="match status" value="1"/>
</dbReference>
<dbReference type="SUPFAM" id="SSF53850">
    <property type="entry name" value="Periplasmic binding protein-like II"/>
    <property type="match status" value="1"/>
</dbReference>
<dbReference type="Gene3D" id="3.40.190.290">
    <property type="match status" value="1"/>
</dbReference>